<keyword evidence="3" id="KW-1185">Reference proteome</keyword>
<name>G0MEF6_CAEBE</name>
<evidence type="ECO:0000256" key="1">
    <source>
        <dbReference type="SAM" id="MobiDB-lite"/>
    </source>
</evidence>
<feature type="compositionally biased region" description="Basic residues" evidence="1">
    <location>
        <begin position="579"/>
        <end position="589"/>
    </location>
</feature>
<dbReference type="eggNOG" id="KOG1947">
    <property type="taxonomic scope" value="Eukaryota"/>
</dbReference>
<proteinExistence type="predicted"/>
<dbReference type="GO" id="GO:0031146">
    <property type="term" value="P:SCF-dependent proteasomal ubiquitin-dependent protein catabolic process"/>
    <property type="evidence" value="ECO:0007669"/>
    <property type="project" value="TreeGrafter"/>
</dbReference>
<evidence type="ECO:0008006" key="4">
    <source>
        <dbReference type="Google" id="ProtNLM"/>
    </source>
</evidence>
<dbReference type="InterPro" id="IPR032675">
    <property type="entry name" value="LRR_dom_sf"/>
</dbReference>
<dbReference type="STRING" id="135651.G0MEF6"/>
<dbReference type="OrthoDB" id="2585512at2759"/>
<organism evidence="3">
    <name type="scientific">Caenorhabditis brenneri</name>
    <name type="common">Nematode worm</name>
    <dbReference type="NCBI Taxonomy" id="135651"/>
    <lineage>
        <taxon>Eukaryota</taxon>
        <taxon>Metazoa</taxon>
        <taxon>Ecdysozoa</taxon>
        <taxon>Nematoda</taxon>
        <taxon>Chromadorea</taxon>
        <taxon>Rhabditida</taxon>
        <taxon>Rhabditina</taxon>
        <taxon>Rhabditomorpha</taxon>
        <taxon>Rhabditoidea</taxon>
        <taxon>Rhabditidae</taxon>
        <taxon>Peloderinae</taxon>
        <taxon>Caenorhabditis</taxon>
    </lineage>
</organism>
<dbReference type="InParanoid" id="G0MEF6"/>
<feature type="compositionally biased region" description="Basic and acidic residues" evidence="1">
    <location>
        <begin position="590"/>
        <end position="599"/>
    </location>
</feature>
<feature type="region of interest" description="Disordered" evidence="1">
    <location>
        <begin position="490"/>
        <end position="512"/>
    </location>
</feature>
<feature type="compositionally biased region" description="Basic and acidic residues" evidence="1">
    <location>
        <begin position="569"/>
        <end position="578"/>
    </location>
</feature>
<dbReference type="FunCoup" id="G0MEF6">
    <property type="interactions" value="512"/>
</dbReference>
<dbReference type="FunFam" id="3.80.10.10:FF:002224">
    <property type="entry name" value="Protein CBG17991"/>
    <property type="match status" value="1"/>
</dbReference>
<reference evidence="3" key="1">
    <citation type="submission" date="2011-07" db="EMBL/GenBank/DDBJ databases">
        <authorList>
            <consortium name="Caenorhabditis brenneri Sequencing and Analysis Consortium"/>
            <person name="Wilson R.K."/>
        </authorList>
    </citation>
    <scope>NUCLEOTIDE SEQUENCE [LARGE SCALE GENOMIC DNA]</scope>
    <source>
        <strain evidence="3">PB2801</strain>
    </source>
</reference>
<evidence type="ECO:0000313" key="3">
    <source>
        <dbReference type="Proteomes" id="UP000008068"/>
    </source>
</evidence>
<dbReference type="Gene3D" id="3.80.10.10">
    <property type="entry name" value="Ribonuclease Inhibitor"/>
    <property type="match status" value="1"/>
</dbReference>
<dbReference type="OMA" id="WSWRQSV"/>
<sequence length="625" mass="71073">MMLQTNYGNFLDPVHQSYFSLQDLRDDEVVQDSPLLRLKDNVLDLIVEYVPLKDRLLRLRSVCHRLSDSVKRSVKSVEFLRDELDYCDDAKISFFLSVYGKNVEHINYDLFRSCSLREYTQWSWRQSVISSVTKCPQLKQLDILVCCRHRLRDGDLQVIFKQCQQLEVLRMDASFINGHCFAKAPLSLRKVELECCQTFTKTGFLGMCARLYKLQTLHASLLPCLDEQTIKKIGDMKHLKNLSIAADPEQKMNQFRLAEIRRLSKLTTLCLDGVNNVTDKFLGDLCDLSQSPAARSLENVSFSFCKNIGPNGISKLKNLPKLKSLNLDGVSKRDVSTGLEAIGNVGKLEILLLSQDTYVSPKTIVEFVAKCESLRTLDISNNYRLKDKSFAEQVYNARVFSFGKPLAILTDFKAMWRQLPPYSYDRRVEIVNVNDRYPEEIVESISPNTPQQLARGHLIPDLRRGNRYKIIDFSLDTSGEQLPDPAIFDQQDQENQSPSGSGSGSGPLAELTEKEQEELVRVLMEIQQPFSMQNTEWYNFDQFGYPIVPSFTDFENKVTVGTAGAPGPPKEKGADKILKHTRPSRPKRQAQKERAEQRRSGAVKATKTTVPVGPSFTEDDFPPLV</sequence>
<evidence type="ECO:0000313" key="2">
    <source>
        <dbReference type="EMBL" id="EGT52143.1"/>
    </source>
</evidence>
<dbReference type="Proteomes" id="UP000008068">
    <property type="component" value="Unassembled WGS sequence"/>
</dbReference>
<protein>
    <recommendedName>
        <fullName evidence="4">F-box domain-containing protein</fullName>
    </recommendedName>
</protein>
<accession>G0MEF6</accession>
<dbReference type="GO" id="GO:0019005">
    <property type="term" value="C:SCF ubiquitin ligase complex"/>
    <property type="evidence" value="ECO:0007669"/>
    <property type="project" value="TreeGrafter"/>
</dbReference>
<dbReference type="SUPFAM" id="SSF52047">
    <property type="entry name" value="RNI-like"/>
    <property type="match status" value="1"/>
</dbReference>
<dbReference type="PANTHER" id="PTHR13318">
    <property type="entry name" value="PARTNER OF PAIRED, ISOFORM B-RELATED"/>
    <property type="match status" value="1"/>
</dbReference>
<feature type="region of interest" description="Disordered" evidence="1">
    <location>
        <begin position="559"/>
        <end position="625"/>
    </location>
</feature>
<dbReference type="AlphaFoldDB" id="G0MEF6"/>
<dbReference type="EMBL" id="GL379791">
    <property type="protein sequence ID" value="EGT52143.1"/>
    <property type="molecule type" value="Genomic_DNA"/>
</dbReference>
<dbReference type="HOGENOM" id="CLU_442954_0_0_1"/>
<gene>
    <name evidence="2" type="ORF">CAEBREN_00273</name>
</gene>